<dbReference type="KEGG" id="mcal:110311790"/>
<feature type="coiled-coil region" evidence="1">
    <location>
        <begin position="91"/>
        <end position="146"/>
    </location>
</feature>
<protein>
    <submittedName>
        <fullName evidence="4">Coiled-coil domain-containing protein 54</fullName>
    </submittedName>
</protein>
<evidence type="ECO:0000256" key="2">
    <source>
        <dbReference type="SAM" id="MobiDB-lite"/>
    </source>
</evidence>
<gene>
    <name evidence="4" type="primary">Ccdc54</name>
</gene>
<accession>A0A6P5RDQ5</accession>
<dbReference type="GeneID" id="110311790"/>
<keyword evidence="3" id="KW-1185">Reference proteome</keyword>
<dbReference type="RefSeq" id="XP_021040987.1">
    <property type="nucleotide sequence ID" value="XM_021185328.1"/>
</dbReference>
<dbReference type="Proteomes" id="UP000515126">
    <property type="component" value="Chromosome 16"/>
</dbReference>
<dbReference type="PANTHER" id="PTHR37880">
    <property type="entry name" value="COILED-COIL DOMAIN-CONTAINING PROTEIN 54"/>
    <property type="match status" value="1"/>
</dbReference>
<dbReference type="Gene3D" id="1.10.287.1490">
    <property type="match status" value="1"/>
</dbReference>
<organism evidence="3 4">
    <name type="scientific">Mus caroli</name>
    <name type="common">Ryukyu mouse</name>
    <name type="synonym">Ricefield mouse</name>
    <dbReference type="NCBI Taxonomy" id="10089"/>
    <lineage>
        <taxon>Eukaryota</taxon>
        <taxon>Metazoa</taxon>
        <taxon>Chordata</taxon>
        <taxon>Craniata</taxon>
        <taxon>Vertebrata</taxon>
        <taxon>Euteleostomi</taxon>
        <taxon>Mammalia</taxon>
        <taxon>Eutheria</taxon>
        <taxon>Euarchontoglires</taxon>
        <taxon>Glires</taxon>
        <taxon>Rodentia</taxon>
        <taxon>Myomorpha</taxon>
        <taxon>Muroidea</taxon>
        <taxon>Muridae</taxon>
        <taxon>Murinae</taxon>
        <taxon>Mus</taxon>
        <taxon>Mus</taxon>
    </lineage>
</organism>
<dbReference type="CTD" id="84692"/>
<name>A0A6P5RDQ5_MUSCR</name>
<reference evidence="4" key="1">
    <citation type="submission" date="2025-08" db="UniProtKB">
        <authorList>
            <consortium name="RefSeq"/>
        </authorList>
    </citation>
    <scope>IDENTIFICATION</scope>
</reference>
<evidence type="ECO:0000313" key="3">
    <source>
        <dbReference type="Proteomes" id="UP000515126"/>
    </source>
</evidence>
<dbReference type="InterPro" id="IPR037758">
    <property type="entry name" value="CCDC54"/>
</dbReference>
<evidence type="ECO:0000313" key="4">
    <source>
        <dbReference type="RefSeq" id="XP_021040987.1"/>
    </source>
</evidence>
<dbReference type="PANTHER" id="PTHR37880:SF1">
    <property type="entry name" value="COILED-COIL DOMAIN-CONTAINING PROTEIN 54"/>
    <property type="match status" value="1"/>
</dbReference>
<dbReference type="AlphaFoldDB" id="A0A6P5RDQ5"/>
<feature type="region of interest" description="Disordered" evidence="2">
    <location>
        <begin position="178"/>
        <end position="211"/>
    </location>
</feature>
<evidence type="ECO:0000256" key="1">
    <source>
        <dbReference type="SAM" id="Coils"/>
    </source>
</evidence>
<feature type="compositionally biased region" description="Polar residues" evidence="2">
    <location>
        <begin position="178"/>
        <end position="191"/>
    </location>
</feature>
<proteinExistence type="predicted"/>
<keyword evidence="1" id="KW-0175">Coiled coil</keyword>
<sequence>MYRFHTRRVRAAAGQVWTANLHKIRRSLKNVYQKCKTHHSYSTSYPTRASYGCDGDTLSLNEEMNLPAMLQDIKTGQTELLNQMTNIVSAISNIQEKINHYQNQMEALEARINISEDRQTATTKDMLSMKEDINTLKKKVTELESQNSYSSIHCLEVLEGQRGKEFVQLLHKLLQTETPKGTATSPDTVISSAEPERVPSYPEPTGELKKNTMSPQNITLKKNNSLRNASVGCKKVRSNIYIYPDFSTWIKLTFVHGGNWRFFLSATKLEEFMQWLLSRSTILPEEPQIIPQRDYAFTGAIGRLATICLSLFHYVYCLFGSSKEEITRL</sequence>